<evidence type="ECO:0000256" key="1">
    <source>
        <dbReference type="SAM" id="MobiDB-lite"/>
    </source>
</evidence>
<dbReference type="EMBL" id="CM029051">
    <property type="protein sequence ID" value="KAG2561757.1"/>
    <property type="molecule type" value="Genomic_DNA"/>
</dbReference>
<dbReference type="AlphaFoldDB" id="A0A8T0PHG2"/>
<feature type="compositionally biased region" description="Basic residues" evidence="1">
    <location>
        <begin position="134"/>
        <end position="145"/>
    </location>
</feature>
<feature type="compositionally biased region" description="Pro residues" evidence="1">
    <location>
        <begin position="81"/>
        <end position="93"/>
    </location>
</feature>
<protein>
    <submittedName>
        <fullName evidence="2">Uncharacterized protein</fullName>
    </submittedName>
</protein>
<accession>A0A8T0PHG2</accession>
<organism evidence="2 3">
    <name type="scientific">Panicum virgatum</name>
    <name type="common">Blackwell switchgrass</name>
    <dbReference type="NCBI Taxonomy" id="38727"/>
    <lineage>
        <taxon>Eukaryota</taxon>
        <taxon>Viridiplantae</taxon>
        <taxon>Streptophyta</taxon>
        <taxon>Embryophyta</taxon>
        <taxon>Tracheophyta</taxon>
        <taxon>Spermatophyta</taxon>
        <taxon>Magnoliopsida</taxon>
        <taxon>Liliopsida</taxon>
        <taxon>Poales</taxon>
        <taxon>Poaceae</taxon>
        <taxon>PACMAD clade</taxon>
        <taxon>Panicoideae</taxon>
        <taxon>Panicodae</taxon>
        <taxon>Paniceae</taxon>
        <taxon>Panicinae</taxon>
        <taxon>Panicum</taxon>
        <taxon>Panicum sect. Hiantes</taxon>
    </lineage>
</organism>
<proteinExistence type="predicted"/>
<name>A0A8T0PHG2_PANVG</name>
<feature type="region of interest" description="Disordered" evidence="1">
    <location>
        <begin position="46"/>
        <end position="165"/>
    </location>
</feature>
<feature type="compositionally biased region" description="Low complexity" evidence="1">
    <location>
        <begin position="94"/>
        <end position="105"/>
    </location>
</feature>
<dbReference type="Proteomes" id="UP000823388">
    <property type="component" value="Chromosome 8K"/>
</dbReference>
<comment type="caution">
    <text evidence="2">The sequence shown here is derived from an EMBL/GenBank/DDBJ whole genome shotgun (WGS) entry which is preliminary data.</text>
</comment>
<feature type="compositionally biased region" description="Pro residues" evidence="1">
    <location>
        <begin position="48"/>
        <end position="60"/>
    </location>
</feature>
<gene>
    <name evidence="2" type="ORF">PVAP13_8KG203301</name>
</gene>
<sequence length="175" mass="19299">MPPPLPSSIEAMLSPLLSVAASMSAAVAGFELPAGAHRWIRRCHRIRAPPPRVPPDPPPRTARRRRQIRLPGCGGRRFPGPRAPPPLPPPPLSTPASSASAAHPGLLRHRPTLPPPAADSLCPMEACVRTMQDRRRKDRRRRARLRPSTAQLWNGGKARNGKATRTPRFFYRLDV</sequence>
<evidence type="ECO:0000313" key="3">
    <source>
        <dbReference type="Proteomes" id="UP000823388"/>
    </source>
</evidence>
<keyword evidence="3" id="KW-1185">Reference proteome</keyword>
<reference evidence="2" key="1">
    <citation type="submission" date="2020-05" db="EMBL/GenBank/DDBJ databases">
        <title>WGS assembly of Panicum virgatum.</title>
        <authorList>
            <person name="Lovell J.T."/>
            <person name="Jenkins J."/>
            <person name="Shu S."/>
            <person name="Juenger T.E."/>
            <person name="Schmutz J."/>
        </authorList>
    </citation>
    <scope>NUCLEOTIDE SEQUENCE</scope>
    <source>
        <strain evidence="2">AP13</strain>
    </source>
</reference>
<evidence type="ECO:0000313" key="2">
    <source>
        <dbReference type="EMBL" id="KAG2561757.1"/>
    </source>
</evidence>